<dbReference type="Proteomes" id="UP000515158">
    <property type="component" value="Unplaced"/>
</dbReference>
<reference evidence="8" key="1">
    <citation type="submission" date="2025-08" db="UniProtKB">
        <authorList>
            <consortium name="RefSeq"/>
        </authorList>
    </citation>
    <scope>IDENTIFICATION</scope>
    <source>
        <tissue evidence="8">Total insect</tissue>
    </source>
</reference>
<evidence type="ECO:0000256" key="3">
    <source>
        <dbReference type="ARBA" id="ARBA00022895"/>
    </source>
</evidence>
<dbReference type="GO" id="GO:0098505">
    <property type="term" value="F:G-rich strand telomeric DNA binding"/>
    <property type="evidence" value="ECO:0007669"/>
    <property type="project" value="TreeGrafter"/>
</dbReference>
<evidence type="ECO:0000256" key="5">
    <source>
        <dbReference type="SAM" id="MobiDB-lite"/>
    </source>
</evidence>
<dbReference type="Pfam" id="PF02765">
    <property type="entry name" value="POT1"/>
    <property type="match status" value="1"/>
</dbReference>
<dbReference type="RefSeq" id="XP_034234555.1">
    <property type="nucleotide sequence ID" value="XM_034378664.1"/>
</dbReference>
<dbReference type="PANTHER" id="PTHR14513">
    <property type="entry name" value="PROTECTION OF TELOMERES 1"/>
    <property type="match status" value="1"/>
</dbReference>
<dbReference type="GO" id="GO:0010521">
    <property type="term" value="F:telomerase inhibitor activity"/>
    <property type="evidence" value="ECO:0007669"/>
    <property type="project" value="TreeGrafter"/>
</dbReference>
<evidence type="ECO:0000256" key="2">
    <source>
        <dbReference type="ARBA" id="ARBA00022454"/>
    </source>
</evidence>
<gene>
    <name evidence="8" type="primary">LOC117641390</name>
</gene>
<dbReference type="OrthoDB" id="6356751at2759"/>
<evidence type="ECO:0000313" key="8">
    <source>
        <dbReference type="RefSeq" id="XP_034234555.1"/>
    </source>
</evidence>
<dbReference type="InterPro" id="IPR028389">
    <property type="entry name" value="POT1"/>
</dbReference>
<feature type="domain" description="Telomeric single stranded DNA binding POT1/Cdc13" evidence="6">
    <location>
        <begin position="12"/>
        <end position="141"/>
    </location>
</feature>
<dbReference type="KEGG" id="tpal:117641390"/>
<dbReference type="GO" id="GO:0032210">
    <property type="term" value="P:regulation of telomere maintenance via telomerase"/>
    <property type="evidence" value="ECO:0007669"/>
    <property type="project" value="TreeGrafter"/>
</dbReference>
<dbReference type="Gene3D" id="2.40.50.140">
    <property type="entry name" value="Nucleic acid-binding proteins"/>
    <property type="match status" value="1"/>
</dbReference>
<keyword evidence="2" id="KW-0158">Chromosome</keyword>
<organism evidence="8">
    <name type="scientific">Thrips palmi</name>
    <name type="common">Melon thrips</name>
    <dbReference type="NCBI Taxonomy" id="161013"/>
    <lineage>
        <taxon>Eukaryota</taxon>
        <taxon>Metazoa</taxon>
        <taxon>Ecdysozoa</taxon>
        <taxon>Arthropoda</taxon>
        <taxon>Hexapoda</taxon>
        <taxon>Insecta</taxon>
        <taxon>Pterygota</taxon>
        <taxon>Neoptera</taxon>
        <taxon>Paraneoptera</taxon>
        <taxon>Thysanoptera</taxon>
        <taxon>Terebrantia</taxon>
        <taxon>Thripoidea</taxon>
        <taxon>Thripidae</taxon>
        <taxon>Thrips</taxon>
    </lineage>
</organism>
<sequence>MRPKKVREEYQYTKLNDVEPGYEFNVFGILVEVIKDSVPTSTGSLHSIYHIYDDSLPPDKLFRMNCFARGDQVPKFCVGDILRFHRVKIETWIGGFDGRVFNAFDVVGFTKDHDPEFNFTSSAKNITLTDKAKERISELREISLLRRLFDSSEMIPTNGTDTSMNGAFTSTNEEPNISTRPSISQADIVTSSRKVFLNPAAGSSMKKDLVKNPFYDHNLKENETEAGPSRKRSSSELRSLNEEAESTVNIAKKQASSTEKRQEYQPSPLSKKRKYVEEVPSSIKNSEIGKLAPEAIVAQEETRGVLSRNINSLDSTVQSDDFSSSMLAGSSSCPGIICAEENCGQSPLLIESDSIEFQKPSCNYGAEIPAADDEGNIFLRNPNFMDFKVQENKVYIDVNSMTNFKWPCYSSKVRIIRVKPKLEVLKTNGPKNLLSGVCETCGTYSYYSKLCWKINKATSTKIPLCPICDGDGAPPPRIHIAFRLKLTLEDAWGKPLSVYVIRENAAKFLGCSQAQYQSSNECRVRTIELLSEALSTKSFFTICLTSVSTFTRKMIYVYNTDLSEALKNVN</sequence>
<dbReference type="AlphaFoldDB" id="A0A6P8YCJ7"/>
<keyword evidence="7" id="KW-1185">Reference proteome</keyword>
<evidence type="ECO:0000313" key="7">
    <source>
        <dbReference type="Proteomes" id="UP000515158"/>
    </source>
</evidence>
<dbReference type="InParanoid" id="A0A6P8YCJ7"/>
<name>A0A6P8YCJ7_THRPL</name>
<dbReference type="PANTHER" id="PTHR14513:SF0">
    <property type="entry name" value="PROTECTION OF TELOMERES PROTEIN 1"/>
    <property type="match status" value="1"/>
</dbReference>
<dbReference type="GeneID" id="117641390"/>
<dbReference type="SUPFAM" id="SSF50249">
    <property type="entry name" value="Nucleic acid-binding proteins"/>
    <property type="match status" value="1"/>
</dbReference>
<dbReference type="GO" id="GO:0016233">
    <property type="term" value="P:telomere capping"/>
    <property type="evidence" value="ECO:0007669"/>
    <property type="project" value="TreeGrafter"/>
</dbReference>
<evidence type="ECO:0000259" key="6">
    <source>
        <dbReference type="Pfam" id="PF02765"/>
    </source>
</evidence>
<proteinExistence type="predicted"/>
<evidence type="ECO:0000256" key="4">
    <source>
        <dbReference type="ARBA" id="ARBA00023125"/>
    </source>
</evidence>
<keyword evidence="3" id="KW-0779">Telomere</keyword>
<accession>A0A6P8YCJ7</accession>
<comment type="subcellular location">
    <subcellularLocation>
        <location evidence="1">Chromosome</location>
        <location evidence="1">Telomere</location>
    </subcellularLocation>
</comment>
<feature type="region of interest" description="Disordered" evidence="5">
    <location>
        <begin position="219"/>
        <end position="275"/>
    </location>
</feature>
<dbReference type="InterPro" id="IPR012340">
    <property type="entry name" value="NA-bd_OB-fold"/>
</dbReference>
<feature type="region of interest" description="Disordered" evidence="5">
    <location>
        <begin position="155"/>
        <end position="181"/>
    </location>
</feature>
<dbReference type="InterPro" id="IPR011564">
    <property type="entry name" value="Telomer_end-bd_POT1/Cdc13"/>
</dbReference>
<keyword evidence="4" id="KW-0238">DNA-binding</keyword>
<protein>
    <submittedName>
        <fullName evidence="8">Uncharacterized protein LOC117641390 isoform X1</fullName>
    </submittedName>
</protein>
<dbReference type="GO" id="GO:0000783">
    <property type="term" value="C:nuclear telomere cap complex"/>
    <property type="evidence" value="ECO:0007669"/>
    <property type="project" value="TreeGrafter"/>
</dbReference>
<evidence type="ECO:0000256" key="1">
    <source>
        <dbReference type="ARBA" id="ARBA00004574"/>
    </source>
</evidence>